<gene>
    <name evidence="1" type="ORF">L211DRAFT_847793</name>
</gene>
<name>A0A3N4M7W9_9PEZI</name>
<dbReference type="EMBL" id="ML121536">
    <property type="protein sequence ID" value="RPB26055.1"/>
    <property type="molecule type" value="Genomic_DNA"/>
</dbReference>
<accession>A0A3N4M7W9</accession>
<dbReference type="Proteomes" id="UP000267821">
    <property type="component" value="Unassembled WGS sequence"/>
</dbReference>
<reference evidence="1 2" key="1">
    <citation type="journal article" date="2018" name="Nat. Ecol. Evol.">
        <title>Pezizomycetes genomes reveal the molecular basis of ectomycorrhizal truffle lifestyle.</title>
        <authorList>
            <person name="Murat C."/>
            <person name="Payen T."/>
            <person name="Noel B."/>
            <person name="Kuo A."/>
            <person name="Morin E."/>
            <person name="Chen J."/>
            <person name="Kohler A."/>
            <person name="Krizsan K."/>
            <person name="Balestrini R."/>
            <person name="Da Silva C."/>
            <person name="Montanini B."/>
            <person name="Hainaut M."/>
            <person name="Levati E."/>
            <person name="Barry K.W."/>
            <person name="Belfiori B."/>
            <person name="Cichocki N."/>
            <person name="Clum A."/>
            <person name="Dockter R.B."/>
            <person name="Fauchery L."/>
            <person name="Guy J."/>
            <person name="Iotti M."/>
            <person name="Le Tacon F."/>
            <person name="Lindquist E.A."/>
            <person name="Lipzen A."/>
            <person name="Malagnac F."/>
            <person name="Mello A."/>
            <person name="Molinier V."/>
            <person name="Miyauchi S."/>
            <person name="Poulain J."/>
            <person name="Riccioni C."/>
            <person name="Rubini A."/>
            <person name="Sitrit Y."/>
            <person name="Splivallo R."/>
            <person name="Traeger S."/>
            <person name="Wang M."/>
            <person name="Zifcakova L."/>
            <person name="Wipf D."/>
            <person name="Zambonelli A."/>
            <person name="Paolocci F."/>
            <person name="Nowrousian M."/>
            <person name="Ottonello S."/>
            <person name="Baldrian P."/>
            <person name="Spatafora J.W."/>
            <person name="Henrissat B."/>
            <person name="Nagy L.G."/>
            <person name="Aury J.M."/>
            <person name="Wincker P."/>
            <person name="Grigoriev I.V."/>
            <person name="Bonfante P."/>
            <person name="Martin F.M."/>
        </authorList>
    </citation>
    <scope>NUCLEOTIDE SEQUENCE [LARGE SCALE GENOMIC DNA]</scope>
    <source>
        <strain evidence="1 2">ATCC MYA-4762</strain>
    </source>
</reference>
<dbReference type="AlphaFoldDB" id="A0A3N4M7W9"/>
<evidence type="ECO:0000313" key="1">
    <source>
        <dbReference type="EMBL" id="RPB26055.1"/>
    </source>
</evidence>
<organism evidence="1 2">
    <name type="scientific">Terfezia boudieri ATCC MYA-4762</name>
    <dbReference type="NCBI Taxonomy" id="1051890"/>
    <lineage>
        <taxon>Eukaryota</taxon>
        <taxon>Fungi</taxon>
        <taxon>Dikarya</taxon>
        <taxon>Ascomycota</taxon>
        <taxon>Pezizomycotina</taxon>
        <taxon>Pezizomycetes</taxon>
        <taxon>Pezizales</taxon>
        <taxon>Pezizaceae</taxon>
        <taxon>Terfezia</taxon>
    </lineage>
</organism>
<sequence>MERLQADIKVPQALARCNEEGVTGLLHMKENLQELRGADNKFLFTFQSTRSFKGDMSCSYREQYGFHFRIYLLLTNRAYRYDANYPSRNRALLASNWSKENVVSQLNVVNAIPGTDLDSLSGNVDSQPMRGRIELFTTSRLVLIQGYGSRMKGQQSVVDSIEA</sequence>
<protein>
    <submittedName>
        <fullName evidence="1">Uncharacterized protein</fullName>
    </submittedName>
</protein>
<evidence type="ECO:0000313" key="2">
    <source>
        <dbReference type="Proteomes" id="UP000267821"/>
    </source>
</evidence>
<proteinExistence type="predicted"/>
<keyword evidence="2" id="KW-1185">Reference proteome</keyword>
<dbReference type="InParanoid" id="A0A3N4M7W9"/>